<evidence type="ECO:0000313" key="2">
    <source>
        <dbReference type="EMBL" id="BDE97206.1"/>
    </source>
</evidence>
<dbReference type="InterPro" id="IPR036485">
    <property type="entry name" value="Glu_synth_asu_C_sf"/>
</dbReference>
<evidence type="ECO:0000313" key="3">
    <source>
        <dbReference type="Proteomes" id="UP001320544"/>
    </source>
</evidence>
<name>A0ABM7WLD4_9ACTN</name>
<dbReference type="PANTHER" id="PTHR39673">
    <property type="entry name" value="TUNGSTEN FORMYLMETHANOFURAN DEHYDROGENASE, SUBUNIT C (FWDC)"/>
    <property type="match status" value="1"/>
</dbReference>
<organism evidence="2 3">
    <name type="scientific">Raoultibacter timonensis</name>
    <dbReference type="NCBI Taxonomy" id="1907662"/>
    <lineage>
        <taxon>Bacteria</taxon>
        <taxon>Bacillati</taxon>
        <taxon>Actinomycetota</taxon>
        <taxon>Coriobacteriia</taxon>
        <taxon>Eggerthellales</taxon>
        <taxon>Eggerthellaceae</taxon>
        <taxon>Raoultibacter</taxon>
    </lineage>
</organism>
<dbReference type="RefSeq" id="WP_244386381.1">
    <property type="nucleotide sequence ID" value="NZ_AP025564.1"/>
</dbReference>
<dbReference type="Pfam" id="PF01493">
    <property type="entry name" value="GXGXG"/>
    <property type="match status" value="1"/>
</dbReference>
<dbReference type="SUPFAM" id="SSF69336">
    <property type="entry name" value="Alpha subunit of glutamate synthase, C-terminal domain"/>
    <property type="match status" value="1"/>
</dbReference>
<feature type="domain" description="Glutamate synthase alpha subunit C-terminal" evidence="1">
    <location>
        <begin position="41"/>
        <end position="189"/>
    </location>
</feature>
<dbReference type="Proteomes" id="UP001320544">
    <property type="component" value="Chromosome"/>
</dbReference>
<dbReference type="EMBL" id="AP025564">
    <property type="protein sequence ID" value="BDE97206.1"/>
    <property type="molecule type" value="Genomic_DNA"/>
</dbReference>
<protein>
    <recommendedName>
        <fullName evidence="1">Glutamate synthase alpha subunit C-terminal domain-containing protein</fullName>
    </recommendedName>
</protein>
<gene>
    <name evidence="2" type="ORF">CE91St30_25390</name>
</gene>
<keyword evidence="3" id="KW-1185">Reference proteome</keyword>
<dbReference type="InterPro" id="IPR002489">
    <property type="entry name" value="Glu_synth_asu_C"/>
</dbReference>
<proteinExistence type="predicted"/>
<dbReference type="PANTHER" id="PTHR39673:SF5">
    <property type="entry name" value="TUNGSTEN-CONTAINING FORMYLMETHANOFURAN DEHYDROGENASE 2 SUBUNIT C"/>
    <property type="match status" value="1"/>
</dbReference>
<evidence type="ECO:0000259" key="1">
    <source>
        <dbReference type="Pfam" id="PF01493"/>
    </source>
</evidence>
<accession>A0ABM7WLD4</accession>
<reference evidence="2 3" key="1">
    <citation type="submission" date="2022-01" db="EMBL/GenBank/DDBJ databases">
        <title>Novel bile acid biosynthetic pathways are enriched in the microbiome of centenarians.</title>
        <authorList>
            <person name="Sato Y."/>
            <person name="Atarashi K."/>
            <person name="Plichta R.D."/>
            <person name="Arai Y."/>
            <person name="Sasajima S."/>
            <person name="Kearney M.S."/>
            <person name="Suda W."/>
            <person name="Takeshita K."/>
            <person name="Sasaki T."/>
            <person name="Okamoto S."/>
            <person name="Skelly N.A."/>
            <person name="Okamura Y."/>
            <person name="Vlamakis H."/>
            <person name="Li Y."/>
            <person name="Tanoue T."/>
            <person name="Takei H."/>
            <person name="Nittono H."/>
            <person name="Narushima S."/>
            <person name="Irie J."/>
            <person name="Itoh H."/>
            <person name="Moriya K."/>
            <person name="Sugiura Y."/>
            <person name="Suematsu M."/>
            <person name="Moritoki N."/>
            <person name="Shibata S."/>
            <person name="Littman R.D."/>
            <person name="Fischbach A.M."/>
            <person name="Uwamino Y."/>
            <person name="Inoue T."/>
            <person name="Honda A."/>
            <person name="Hattori M."/>
            <person name="Murai T."/>
            <person name="Xavier J.R."/>
            <person name="Hirose N."/>
            <person name="Honda K."/>
        </authorList>
    </citation>
    <scope>NUCLEOTIDE SEQUENCE [LARGE SCALE GENOMIC DNA]</scope>
    <source>
        <strain evidence="2 3">CE91-St30</strain>
    </source>
</reference>
<dbReference type="Gene3D" id="2.160.20.60">
    <property type="entry name" value="Glutamate synthase, alpha subunit, C-terminal domain"/>
    <property type="match status" value="1"/>
</dbReference>
<sequence length="256" mass="26916">MNKIGTVCATGSPAESAACSVTLGTEHFTEANALVREALERADTVEIREAFAQRYLGCGMPSGKTLLIHGVPGNDMACYMDGGAIEVFGNAQDQIGNTMNGGSIVVHGRCGDAAGYGMRGGTIFVRDGCGWRVGIHMKQFEGRCPIIVIGGDAGSFLGEYMAGGIIVLLGKPGSYLATGMHGGVIYMKHELACADVPRGLVQEPIDEADEAVVGRLLIEYNEHFSHDLGGSVDASATGFFRLRPASSRPYASMYAN</sequence>